<name>A0A484IF37_9ARCH</name>
<evidence type="ECO:0000256" key="4">
    <source>
        <dbReference type="ARBA" id="ARBA00022448"/>
    </source>
</evidence>
<evidence type="ECO:0000256" key="8">
    <source>
        <dbReference type="ARBA" id="ARBA00023136"/>
    </source>
</evidence>
<dbReference type="CDD" id="cd13553">
    <property type="entry name" value="PBP2_NrtA_CpmA_like"/>
    <property type="match status" value="1"/>
</dbReference>
<dbReference type="InterPro" id="IPR044527">
    <property type="entry name" value="NrtA/CpmA_ABC-bd_dom"/>
</dbReference>
<evidence type="ECO:0000256" key="5">
    <source>
        <dbReference type="ARBA" id="ARBA00022475"/>
    </source>
</evidence>
<evidence type="ECO:0000256" key="3">
    <source>
        <dbReference type="ARBA" id="ARBA00010742"/>
    </source>
</evidence>
<evidence type="ECO:0000256" key="1">
    <source>
        <dbReference type="ARBA" id="ARBA00004308"/>
    </source>
</evidence>
<evidence type="ECO:0000256" key="7">
    <source>
        <dbReference type="ARBA" id="ARBA00022729"/>
    </source>
</evidence>
<dbReference type="GO" id="GO:0042597">
    <property type="term" value="C:periplasmic space"/>
    <property type="evidence" value="ECO:0007669"/>
    <property type="project" value="UniProtKB-SubCell"/>
</dbReference>
<dbReference type="KEGG" id="nfn:NFRAN_3070"/>
<keyword evidence="10" id="KW-1185">Reference proteome</keyword>
<gene>
    <name evidence="9" type="primary">ssuA</name>
    <name evidence="9" type="ORF">NFRAN_3070</name>
</gene>
<dbReference type="GO" id="GO:0012505">
    <property type="term" value="C:endomembrane system"/>
    <property type="evidence" value="ECO:0007669"/>
    <property type="project" value="UniProtKB-SubCell"/>
</dbReference>
<proteinExistence type="inferred from homology"/>
<sequence length="412" mass="45077">MQKFRVTSVFCLFHITNRWLTEKITCSMNSKAKLGISAAILIGVIVSSNTGFDWSVLSGQISNTIQSNDGGSDLQSDTLNIGYFPNVNLAQAIIGIGTGNISKSITESIEDRNFTINARAFNSGPSMVDALYSGRIDVAYIGPNNIIDGFILSGADGLRIISGVSSGGTSFVVRNESGIESVNDLGGKKFATPQLGNTQDVALRKYLVDSGYNTIDNGGNVTIVALKPGDIISQFQNKEIDGAWVPEPITTILEQQSNAKILVDERDLWPDGKFVTGNIIVRTDYLRDNPDVIKRLLEAHVDETLWINEKLLKTDDNSPDENKVSTLVMAFNNGLKNLTGKTFPDNQLSEALSRIEFTNDPLSDSLLKITDLTYQFGFIKKGSGWNDEFQELYDLTLLNEVLSEKGLQAINK</sequence>
<keyword evidence="7" id="KW-0732">Signal</keyword>
<comment type="similarity">
    <text evidence="3">Belongs to the bacterial solute-binding protein SsuA/TauA family.</text>
</comment>
<evidence type="ECO:0000256" key="6">
    <source>
        <dbReference type="ARBA" id="ARBA00022519"/>
    </source>
</evidence>
<comment type="subcellular location">
    <subcellularLocation>
        <location evidence="1">Endomembrane system</location>
    </subcellularLocation>
    <subcellularLocation>
        <location evidence="2">Periplasm</location>
    </subcellularLocation>
</comment>
<evidence type="ECO:0000256" key="2">
    <source>
        <dbReference type="ARBA" id="ARBA00004418"/>
    </source>
</evidence>
<dbReference type="EMBL" id="LR216287">
    <property type="protein sequence ID" value="VFJ15388.1"/>
    <property type="molecule type" value="Genomic_DNA"/>
</dbReference>
<dbReference type="SUPFAM" id="SSF53850">
    <property type="entry name" value="Periplasmic binding protein-like II"/>
    <property type="match status" value="1"/>
</dbReference>
<accession>A0A484IF37</accession>
<evidence type="ECO:0000313" key="9">
    <source>
        <dbReference type="EMBL" id="VFJ15388.1"/>
    </source>
</evidence>
<dbReference type="PANTHER" id="PTHR30024:SF47">
    <property type="entry name" value="TAURINE-BINDING PERIPLASMIC PROTEIN"/>
    <property type="match status" value="1"/>
</dbReference>
<keyword evidence="8" id="KW-0472">Membrane</keyword>
<keyword evidence="6" id="KW-0997">Cell inner membrane</keyword>
<dbReference type="PANTHER" id="PTHR30024">
    <property type="entry name" value="ALIPHATIC SULFONATES-BINDING PROTEIN-RELATED"/>
    <property type="match status" value="1"/>
</dbReference>
<keyword evidence="5" id="KW-1003">Cell membrane</keyword>
<organism evidence="9 10">
    <name type="scientific">Candidatus Nitrosocosmicus franklandianus</name>
    <dbReference type="NCBI Taxonomy" id="1798806"/>
    <lineage>
        <taxon>Archaea</taxon>
        <taxon>Nitrososphaerota</taxon>
        <taxon>Nitrososphaeria</taxon>
        <taxon>Nitrososphaerales</taxon>
        <taxon>Nitrososphaeraceae</taxon>
        <taxon>Candidatus Nitrosocosmicus</taxon>
    </lineage>
</organism>
<protein>
    <submittedName>
        <fullName evidence="9">Putative aliphatic sulfonates-binding protein</fullName>
    </submittedName>
</protein>
<dbReference type="Gene3D" id="3.40.190.10">
    <property type="entry name" value="Periplasmic binding protein-like II"/>
    <property type="match status" value="2"/>
</dbReference>
<reference evidence="9 10" key="1">
    <citation type="submission" date="2019-02" db="EMBL/GenBank/DDBJ databases">
        <authorList>
            <person name="Lehtovirta-Morley E L."/>
        </authorList>
    </citation>
    <scope>NUCLEOTIDE SEQUENCE [LARGE SCALE GENOMIC DNA]</scope>
    <source>
        <strain evidence="9">NFRAN1</strain>
    </source>
</reference>
<dbReference type="Pfam" id="PF13379">
    <property type="entry name" value="NMT1_2"/>
    <property type="match status" value="1"/>
</dbReference>
<keyword evidence="4" id="KW-0813">Transport</keyword>
<evidence type="ECO:0000313" key="10">
    <source>
        <dbReference type="Proteomes" id="UP000294299"/>
    </source>
</evidence>
<dbReference type="Proteomes" id="UP000294299">
    <property type="component" value="Chromosome NFRAN"/>
</dbReference>
<dbReference type="AlphaFoldDB" id="A0A484IF37"/>